<feature type="compositionally biased region" description="Basic and acidic residues" evidence="1">
    <location>
        <begin position="615"/>
        <end position="624"/>
    </location>
</feature>
<evidence type="ECO:0000313" key="4">
    <source>
        <dbReference type="EMBL" id="QDU07493.1"/>
    </source>
</evidence>
<protein>
    <recommendedName>
        <fullName evidence="3">Dienelactone hydrolase domain-containing protein</fullName>
    </recommendedName>
</protein>
<feature type="domain" description="Dienelactone hydrolase" evidence="3">
    <location>
        <begin position="234"/>
        <end position="332"/>
    </location>
</feature>
<name>A0A517WQF9_9PLAN</name>
<gene>
    <name evidence="4" type="ORF">V202x_08490</name>
</gene>
<evidence type="ECO:0000256" key="2">
    <source>
        <dbReference type="SAM" id="SignalP"/>
    </source>
</evidence>
<dbReference type="Gene3D" id="3.40.50.1820">
    <property type="entry name" value="alpha/beta hydrolase"/>
    <property type="match status" value="1"/>
</dbReference>
<proteinExistence type="predicted"/>
<dbReference type="AlphaFoldDB" id="A0A517WQF9"/>
<accession>A0A517WQF9</accession>
<keyword evidence="5" id="KW-1185">Reference proteome</keyword>
<dbReference type="SUPFAM" id="SSF53474">
    <property type="entry name" value="alpha/beta-Hydrolases"/>
    <property type="match status" value="1"/>
</dbReference>
<evidence type="ECO:0000259" key="3">
    <source>
        <dbReference type="Pfam" id="PF01738"/>
    </source>
</evidence>
<dbReference type="InterPro" id="IPR029058">
    <property type="entry name" value="AB_hydrolase_fold"/>
</dbReference>
<feature type="region of interest" description="Disordered" evidence="1">
    <location>
        <begin position="615"/>
        <end position="636"/>
    </location>
</feature>
<keyword evidence="2" id="KW-0732">Signal</keyword>
<evidence type="ECO:0000256" key="1">
    <source>
        <dbReference type="SAM" id="MobiDB-lite"/>
    </source>
</evidence>
<feature type="signal peptide" evidence="2">
    <location>
        <begin position="1"/>
        <end position="22"/>
    </location>
</feature>
<dbReference type="InterPro" id="IPR002925">
    <property type="entry name" value="Dienelactn_hydro"/>
</dbReference>
<feature type="chain" id="PRO_5021956401" description="Dienelactone hydrolase domain-containing protein" evidence="2">
    <location>
        <begin position="23"/>
        <end position="651"/>
    </location>
</feature>
<dbReference type="Pfam" id="PF01738">
    <property type="entry name" value="DLH"/>
    <property type="match status" value="1"/>
</dbReference>
<reference evidence="4 5" key="1">
    <citation type="submission" date="2019-03" db="EMBL/GenBank/DDBJ databases">
        <title>Deep-cultivation of Planctomycetes and their phenomic and genomic characterization uncovers novel biology.</title>
        <authorList>
            <person name="Wiegand S."/>
            <person name="Jogler M."/>
            <person name="Boedeker C."/>
            <person name="Pinto D."/>
            <person name="Vollmers J."/>
            <person name="Rivas-Marin E."/>
            <person name="Kohn T."/>
            <person name="Peeters S.H."/>
            <person name="Heuer A."/>
            <person name="Rast P."/>
            <person name="Oberbeckmann S."/>
            <person name="Bunk B."/>
            <person name="Jeske O."/>
            <person name="Meyerdierks A."/>
            <person name="Storesund J.E."/>
            <person name="Kallscheuer N."/>
            <person name="Luecker S."/>
            <person name="Lage O.M."/>
            <person name="Pohl T."/>
            <person name="Merkel B.J."/>
            <person name="Hornburger P."/>
            <person name="Mueller R.-W."/>
            <person name="Bruemmer F."/>
            <person name="Labrenz M."/>
            <person name="Spormann A.M."/>
            <person name="Op den Camp H."/>
            <person name="Overmann J."/>
            <person name="Amann R."/>
            <person name="Jetten M.S.M."/>
            <person name="Mascher T."/>
            <person name="Medema M.H."/>
            <person name="Devos D.P."/>
            <person name="Kaster A.-K."/>
            <person name="Ovreas L."/>
            <person name="Rohde M."/>
            <person name="Galperin M.Y."/>
            <person name="Jogler C."/>
        </authorList>
    </citation>
    <scope>NUCLEOTIDE SEQUENCE [LARGE SCALE GENOMIC DNA]</scope>
    <source>
        <strain evidence="4 5">V202</strain>
    </source>
</reference>
<dbReference type="GO" id="GO:0016787">
    <property type="term" value="F:hydrolase activity"/>
    <property type="evidence" value="ECO:0007669"/>
    <property type="project" value="InterPro"/>
</dbReference>
<dbReference type="EMBL" id="CP037422">
    <property type="protein sequence ID" value="QDU07493.1"/>
    <property type="molecule type" value="Genomic_DNA"/>
</dbReference>
<evidence type="ECO:0000313" key="5">
    <source>
        <dbReference type="Proteomes" id="UP000318384"/>
    </source>
</evidence>
<sequence precursor="true">MSLKQLLFSSFCLWIVSTAIQAAEPHPHFIFSSFHKSHAEQETLPPLKAGSAPQNFAEMWSGFDPRVEPLEVETIKEWEEDDVVLRIVRFRIGVFKGQKAKLAAVYGFPNSIVESGKKIPGLLQIHGGGQYADYKACLLNAKRGYATLSIAWAGRISAPDYRVDPNVVKLFWEGKTNDPAYKLTTDWGAVDGYHAPGRNQGNLFPSAMPAAWTLDEVESPRNSGWFLCALAARRALTFLEQQPEVDPQRLGVYGHSMGGKLTVMTSVDSRVKAAAPSCGGISDRDNKSALFRLTLGDDVSLKEISCPIIFLSPANDFHGRIGDLPDTVDEIASRDWRVTCSPHHNHQDTAEFEVASLLWFDQHLKGSMGFPQTPKTVLKLDSTDGVPTFTVHPDSSKPILSVDIFYTQQGKADEHPEDRERTMHRFWHHARATKIKGGWTAKLPLHSTEKPLWVYANVVYPLEAPVTGAGYYYGTYTTKSFNLSSLLQTVSVKELQSARIQATMKPSLLIESFQDDWEKEWFTYKPHEWARTTHKVYDETWKAPPNTTLALEVLAEEANKLVVMLDGFAAEVQLHGGDQWQTVVLAPDHFQEYAGISLPNWENIKRLKLSPAERLRPKRGDPRAPRLVGKHWRGPKPQFRNLRWQSTIQDR</sequence>
<organism evidence="4 5">
    <name type="scientific">Gimesia aquarii</name>
    <dbReference type="NCBI Taxonomy" id="2527964"/>
    <lineage>
        <taxon>Bacteria</taxon>
        <taxon>Pseudomonadati</taxon>
        <taxon>Planctomycetota</taxon>
        <taxon>Planctomycetia</taxon>
        <taxon>Planctomycetales</taxon>
        <taxon>Planctomycetaceae</taxon>
        <taxon>Gimesia</taxon>
    </lineage>
</organism>
<dbReference type="Proteomes" id="UP000318384">
    <property type="component" value="Chromosome"/>
</dbReference>